<dbReference type="InterPro" id="IPR011993">
    <property type="entry name" value="PH-like_dom_sf"/>
</dbReference>
<feature type="region of interest" description="Disordered" evidence="1">
    <location>
        <begin position="272"/>
        <end position="363"/>
    </location>
</feature>
<protein>
    <recommendedName>
        <fullName evidence="2">PH domain-containing protein</fullName>
    </recommendedName>
</protein>
<organism evidence="3 4">
    <name type="scientific">Reticulomyxa filosa</name>
    <dbReference type="NCBI Taxonomy" id="46433"/>
    <lineage>
        <taxon>Eukaryota</taxon>
        <taxon>Sar</taxon>
        <taxon>Rhizaria</taxon>
        <taxon>Retaria</taxon>
        <taxon>Foraminifera</taxon>
        <taxon>Monothalamids</taxon>
        <taxon>Reticulomyxidae</taxon>
        <taxon>Reticulomyxa</taxon>
    </lineage>
</organism>
<dbReference type="InterPro" id="IPR001849">
    <property type="entry name" value="PH_domain"/>
</dbReference>
<dbReference type="AlphaFoldDB" id="X6MTH1"/>
<feature type="compositionally biased region" description="Low complexity" evidence="1">
    <location>
        <begin position="400"/>
        <end position="417"/>
    </location>
</feature>
<evidence type="ECO:0000313" key="4">
    <source>
        <dbReference type="Proteomes" id="UP000023152"/>
    </source>
</evidence>
<feature type="region of interest" description="Disordered" evidence="1">
    <location>
        <begin position="397"/>
        <end position="441"/>
    </location>
</feature>
<comment type="caution">
    <text evidence="3">The sequence shown here is derived from an EMBL/GenBank/DDBJ whole genome shotgun (WGS) entry which is preliminary data.</text>
</comment>
<dbReference type="SUPFAM" id="SSF50729">
    <property type="entry name" value="PH domain-like"/>
    <property type="match status" value="1"/>
</dbReference>
<dbReference type="Pfam" id="PF00169">
    <property type="entry name" value="PH"/>
    <property type="match status" value="1"/>
</dbReference>
<accession>X6MTH1</accession>
<feature type="domain" description="PH" evidence="2">
    <location>
        <begin position="36"/>
        <end position="186"/>
    </location>
</feature>
<feature type="compositionally biased region" description="Pro residues" evidence="1">
    <location>
        <begin position="418"/>
        <end position="435"/>
    </location>
</feature>
<dbReference type="SMART" id="SM00233">
    <property type="entry name" value="PH"/>
    <property type="match status" value="1"/>
</dbReference>
<dbReference type="Proteomes" id="UP000023152">
    <property type="component" value="Unassembled WGS sequence"/>
</dbReference>
<evidence type="ECO:0000256" key="1">
    <source>
        <dbReference type="SAM" id="MobiDB-lite"/>
    </source>
</evidence>
<name>X6MTH1_RETFI</name>
<evidence type="ECO:0000313" key="3">
    <source>
        <dbReference type="EMBL" id="ETO17154.1"/>
    </source>
</evidence>
<gene>
    <name evidence="3" type="ORF">RFI_20176</name>
</gene>
<feature type="compositionally biased region" description="Polar residues" evidence="1">
    <location>
        <begin position="296"/>
        <end position="319"/>
    </location>
</feature>
<sequence length="507" mass="57707">MTTSSQHLVDIKAEQSRNFDGYRSMTSAKGFVVMVRPALAGWLEKKSRTIKKWRRRYTTLNDNMLYTHESDSCDKEPTEMINLHECCCVERINAALNTTSGVSSKEENREFVFRIHTCSNNKGEIATTLTSKMNGTKVLSSESTFKENEDMVLYCDHNAHTLSYDFASSDEQELSKWLSHIKRVMVQHLAYQLQKEVVMKYKKCQKLFELLGTIDPENQQVVFFCTILFAFTYQHDLEKTFQEKVTPNYYTEIKEKSCRYLDSKSARQIFIDSHGSGNDEEEKAVSEGRDVVQKMCNPSSPDYDTALSQDIGTPYSSVSTTQPLVPPLSQPLSPSQPRPPPVPTKPLPPSHHRQMSHPFSNSDISLNSIKQTALHNDEQIRIATQQAEYIDKVINKSNVSPTSPTSSIFSPSSSAKPVQPPPPPTKTARKAPPPPRKTKPLETKKHITCFPVLSAKFNLNSAKKSLLQTNKTKKFYGLQTFRLKKKIILAFQKKKCQVFVRKILCWF</sequence>
<feature type="compositionally biased region" description="Basic and acidic residues" evidence="1">
    <location>
        <begin position="283"/>
        <end position="292"/>
    </location>
</feature>
<keyword evidence="4" id="KW-1185">Reference proteome</keyword>
<dbReference type="EMBL" id="ASPP01017177">
    <property type="protein sequence ID" value="ETO17154.1"/>
    <property type="molecule type" value="Genomic_DNA"/>
</dbReference>
<reference evidence="3 4" key="1">
    <citation type="journal article" date="2013" name="Curr. Biol.">
        <title>The Genome of the Foraminiferan Reticulomyxa filosa.</title>
        <authorList>
            <person name="Glockner G."/>
            <person name="Hulsmann N."/>
            <person name="Schleicher M."/>
            <person name="Noegel A.A."/>
            <person name="Eichinger L."/>
            <person name="Gallinger C."/>
            <person name="Pawlowski J."/>
            <person name="Sierra R."/>
            <person name="Euteneuer U."/>
            <person name="Pillet L."/>
            <person name="Moustafa A."/>
            <person name="Platzer M."/>
            <person name="Groth M."/>
            <person name="Szafranski K."/>
            <person name="Schliwa M."/>
        </authorList>
    </citation>
    <scope>NUCLEOTIDE SEQUENCE [LARGE SCALE GENOMIC DNA]</scope>
</reference>
<feature type="compositionally biased region" description="Pro residues" evidence="1">
    <location>
        <begin position="324"/>
        <end position="349"/>
    </location>
</feature>
<dbReference type="Gene3D" id="2.30.29.30">
    <property type="entry name" value="Pleckstrin-homology domain (PH domain)/Phosphotyrosine-binding domain (PTB)"/>
    <property type="match status" value="1"/>
</dbReference>
<evidence type="ECO:0000259" key="2">
    <source>
        <dbReference type="PROSITE" id="PS50003"/>
    </source>
</evidence>
<dbReference type="PROSITE" id="PS50003">
    <property type="entry name" value="PH_DOMAIN"/>
    <property type="match status" value="1"/>
</dbReference>
<proteinExistence type="predicted"/>